<keyword evidence="2" id="KW-1185">Reference proteome</keyword>
<reference evidence="1" key="1">
    <citation type="journal article" date="2023" name="G3 (Bethesda)">
        <title>A reference genome for the long-term kleptoplast-retaining sea slug Elysia crispata morphotype clarki.</title>
        <authorList>
            <person name="Eastman K.E."/>
            <person name="Pendleton A.L."/>
            <person name="Shaikh M.A."/>
            <person name="Suttiyut T."/>
            <person name="Ogas R."/>
            <person name="Tomko P."/>
            <person name="Gavelis G."/>
            <person name="Widhalm J.R."/>
            <person name="Wisecaver J.H."/>
        </authorList>
    </citation>
    <scope>NUCLEOTIDE SEQUENCE</scope>
    <source>
        <strain evidence="1">ECLA1</strain>
    </source>
</reference>
<evidence type="ECO:0000313" key="1">
    <source>
        <dbReference type="EMBL" id="KAK3795468.1"/>
    </source>
</evidence>
<dbReference type="Proteomes" id="UP001283361">
    <property type="component" value="Unassembled WGS sequence"/>
</dbReference>
<proteinExistence type="predicted"/>
<dbReference type="EMBL" id="JAWDGP010001056">
    <property type="protein sequence ID" value="KAK3795468.1"/>
    <property type="molecule type" value="Genomic_DNA"/>
</dbReference>
<sequence>MSCLSPSPCSPNISPSYFILSHALKRHSMGQRSHPDHNVLHASESWLTVYRSGVSGDTRDGGGNDKTNRWRGNHDAWPGPDGTLAHTESFFFLTLKLQGAAPGTWTQIGDVLLNRRAEIKLVTAARPWKV</sequence>
<comment type="caution">
    <text evidence="1">The sequence shown here is derived from an EMBL/GenBank/DDBJ whole genome shotgun (WGS) entry which is preliminary data.</text>
</comment>
<accession>A0AAE1AWX3</accession>
<protein>
    <submittedName>
        <fullName evidence="1">Uncharacterized protein</fullName>
    </submittedName>
</protein>
<evidence type="ECO:0000313" key="2">
    <source>
        <dbReference type="Proteomes" id="UP001283361"/>
    </source>
</evidence>
<name>A0AAE1AWX3_9GAST</name>
<organism evidence="1 2">
    <name type="scientific">Elysia crispata</name>
    <name type="common">lettuce slug</name>
    <dbReference type="NCBI Taxonomy" id="231223"/>
    <lineage>
        <taxon>Eukaryota</taxon>
        <taxon>Metazoa</taxon>
        <taxon>Spiralia</taxon>
        <taxon>Lophotrochozoa</taxon>
        <taxon>Mollusca</taxon>
        <taxon>Gastropoda</taxon>
        <taxon>Heterobranchia</taxon>
        <taxon>Euthyneura</taxon>
        <taxon>Panpulmonata</taxon>
        <taxon>Sacoglossa</taxon>
        <taxon>Placobranchoidea</taxon>
        <taxon>Plakobranchidae</taxon>
        <taxon>Elysia</taxon>
    </lineage>
</organism>
<gene>
    <name evidence="1" type="ORF">RRG08_045458</name>
</gene>
<dbReference type="AlphaFoldDB" id="A0AAE1AWX3"/>